<dbReference type="InterPro" id="IPR016170">
    <property type="entry name" value="Cytok_DH_C_sf"/>
</dbReference>
<dbReference type="Gene3D" id="1.10.45.10">
    <property type="entry name" value="Vanillyl-alcohol Oxidase, Chain A, domain 4"/>
    <property type="match status" value="1"/>
</dbReference>
<organism evidence="3 4">
    <name type="scientific">Byssochlamys spectabilis</name>
    <name type="common">Paecilomyces variotii</name>
    <dbReference type="NCBI Taxonomy" id="264951"/>
    <lineage>
        <taxon>Eukaryota</taxon>
        <taxon>Fungi</taxon>
        <taxon>Dikarya</taxon>
        <taxon>Ascomycota</taxon>
        <taxon>Pezizomycotina</taxon>
        <taxon>Eurotiomycetes</taxon>
        <taxon>Eurotiomycetidae</taxon>
        <taxon>Eurotiales</taxon>
        <taxon>Thermoascaceae</taxon>
        <taxon>Paecilomyces</taxon>
    </lineage>
</organism>
<evidence type="ECO:0000256" key="1">
    <source>
        <dbReference type="ARBA" id="ARBA00022630"/>
    </source>
</evidence>
<keyword evidence="2" id="KW-0274">FAD</keyword>
<comment type="caution">
    <text evidence="3">The sequence shown here is derived from an EMBL/GenBank/DDBJ whole genome shotgun (WGS) entry which is preliminary data.</text>
</comment>
<proteinExistence type="predicted"/>
<protein>
    <submittedName>
        <fullName evidence="3">Uncharacterized protein</fullName>
    </submittedName>
</protein>
<dbReference type="SUPFAM" id="SSF55103">
    <property type="entry name" value="FAD-linked oxidases, C-terminal domain"/>
    <property type="match status" value="1"/>
</dbReference>
<keyword evidence="4" id="KW-1185">Reference proteome</keyword>
<dbReference type="InterPro" id="IPR016164">
    <property type="entry name" value="FAD-linked_Oxase-like_C"/>
</dbReference>
<evidence type="ECO:0000313" key="4">
    <source>
        <dbReference type="Proteomes" id="UP000283841"/>
    </source>
</evidence>
<reference evidence="3 4" key="1">
    <citation type="journal article" date="2018" name="Front. Microbiol.">
        <title>Genomic and genetic insights into a cosmopolitan fungus, Paecilomyces variotii (Eurotiales).</title>
        <authorList>
            <person name="Urquhart A.S."/>
            <person name="Mondo S.J."/>
            <person name="Makela M.R."/>
            <person name="Hane J.K."/>
            <person name="Wiebenga A."/>
            <person name="He G."/>
            <person name="Mihaltcheva S."/>
            <person name="Pangilinan J."/>
            <person name="Lipzen A."/>
            <person name="Barry K."/>
            <person name="de Vries R.P."/>
            <person name="Grigoriev I.V."/>
            <person name="Idnurm A."/>
        </authorList>
    </citation>
    <scope>NUCLEOTIDE SEQUENCE [LARGE SCALE GENOMIC DNA]</scope>
    <source>
        <strain evidence="3 4">CBS 101075</strain>
    </source>
</reference>
<dbReference type="GO" id="GO:0050660">
    <property type="term" value="F:flavin adenine dinucleotide binding"/>
    <property type="evidence" value="ECO:0007669"/>
    <property type="project" value="InterPro"/>
</dbReference>
<dbReference type="VEuPathDB" id="FungiDB:C8Q69DRAFT_444948"/>
<keyword evidence="1" id="KW-0285">Flavoprotein</keyword>
<evidence type="ECO:0000256" key="2">
    <source>
        <dbReference type="ARBA" id="ARBA00022827"/>
    </source>
</evidence>
<name>A0A443HT51_BYSSP</name>
<dbReference type="InterPro" id="IPR016171">
    <property type="entry name" value="Vanillyl_alc_oxidase_C-sub2"/>
</dbReference>
<dbReference type="STRING" id="264951.A0A443HT51"/>
<dbReference type="AlphaFoldDB" id="A0A443HT51"/>
<accession>A0A443HT51</accession>
<dbReference type="Gene3D" id="3.40.462.10">
    <property type="entry name" value="FAD-linked oxidases, C-terminal domain"/>
    <property type="match status" value="1"/>
</dbReference>
<sequence>MHLVVNIVCGGNEDDKLKAVAAIRKMIDECAKAGYGEYRTHTLLADQVAHMYGWNNQAMLKFHEAIKDSLDTNDLAPGRNGIWRNRYRKAHTAIIDNIGPEDLIQTLIC</sequence>
<dbReference type="EMBL" id="RCNU01000006">
    <property type="protein sequence ID" value="RWQ94998.1"/>
    <property type="molecule type" value="Genomic_DNA"/>
</dbReference>
<dbReference type="GeneID" id="39598310"/>
<gene>
    <name evidence="3" type="ORF">C8Q69DRAFT_444948</name>
</gene>
<dbReference type="GO" id="GO:0003824">
    <property type="term" value="F:catalytic activity"/>
    <property type="evidence" value="ECO:0007669"/>
    <property type="project" value="InterPro"/>
</dbReference>
<dbReference type="RefSeq" id="XP_028484643.1">
    <property type="nucleotide sequence ID" value="XM_028629033.1"/>
</dbReference>
<evidence type="ECO:0000313" key="3">
    <source>
        <dbReference type="EMBL" id="RWQ94998.1"/>
    </source>
</evidence>
<dbReference type="Proteomes" id="UP000283841">
    <property type="component" value="Unassembled WGS sequence"/>
</dbReference>